<dbReference type="GO" id="GO:0005524">
    <property type="term" value="F:ATP binding"/>
    <property type="evidence" value="ECO:0007669"/>
    <property type="project" value="UniProtKB-KW"/>
</dbReference>
<comment type="caution">
    <text evidence="4">The sequence shown here is derived from an EMBL/GenBank/DDBJ whole genome shotgun (WGS) entry which is preliminary data.</text>
</comment>
<dbReference type="InterPro" id="IPR003439">
    <property type="entry name" value="ABC_transporter-like_ATP-bd"/>
</dbReference>
<comment type="similarity">
    <text evidence="1">Belongs to the ABC transporter superfamily.</text>
</comment>
<reference evidence="4 5" key="1">
    <citation type="journal article" date="2016" name="Antonie Van Leeuwenhoek">
        <title>Photobacterium sanguinicancri sp. nov. isolated from marine animals.</title>
        <authorList>
            <person name="Gomez-Gil B."/>
            <person name="Roque A."/>
            <person name="Rotllant G."/>
            <person name="Romalde J.L."/>
            <person name="Doce A."/>
            <person name="Eggermont M."/>
            <person name="Defoirdt T."/>
        </authorList>
    </citation>
    <scope>NUCLEOTIDE SEQUENCE [LARGE SCALE GENOMIC DNA]</scope>
    <source>
        <strain evidence="4 5">CAIM 1827</strain>
    </source>
</reference>
<organism evidence="4 5">
    <name type="scientific">Photobacterium sanguinicancri</name>
    <dbReference type="NCBI Taxonomy" id="875932"/>
    <lineage>
        <taxon>Bacteria</taxon>
        <taxon>Pseudomonadati</taxon>
        <taxon>Pseudomonadota</taxon>
        <taxon>Gammaproteobacteria</taxon>
        <taxon>Vibrionales</taxon>
        <taxon>Vibrionaceae</taxon>
        <taxon>Photobacterium</taxon>
    </lineage>
</organism>
<keyword evidence="4" id="KW-0067">ATP-binding</keyword>
<evidence type="ECO:0000259" key="3">
    <source>
        <dbReference type="Pfam" id="PF00005"/>
    </source>
</evidence>
<accession>A0ABX4FQU6</accession>
<dbReference type="EMBL" id="NOIF01000546">
    <property type="protein sequence ID" value="OZS41221.1"/>
    <property type="molecule type" value="Genomic_DNA"/>
</dbReference>
<feature type="non-terminal residue" evidence="4">
    <location>
        <position position="1"/>
    </location>
</feature>
<evidence type="ECO:0000256" key="1">
    <source>
        <dbReference type="ARBA" id="ARBA00005417"/>
    </source>
</evidence>
<dbReference type="InterPro" id="IPR027417">
    <property type="entry name" value="P-loop_NTPase"/>
</dbReference>
<evidence type="ECO:0000313" key="5">
    <source>
        <dbReference type="Proteomes" id="UP000215999"/>
    </source>
</evidence>
<dbReference type="Proteomes" id="UP000215999">
    <property type="component" value="Unassembled WGS sequence"/>
</dbReference>
<dbReference type="Pfam" id="PF00005">
    <property type="entry name" value="ABC_tran"/>
    <property type="match status" value="1"/>
</dbReference>
<keyword evidence="2" id="KW-0813">Transport</keyword>
<feature type="domain" description="ABC transporter" evidence="3">
    <location>
        <begin position="6"/>
        <end position="90"/>
    </location>
</feature>
<dbReference type="Gene3D" id="3.40.50.300">
    <property type="entry name" value="P-loop containing nucleotide triphosphate hydrolases"/>
    <property type="match status" value="1"/>
</dbReference>
<dbReference type="PANTHER" id="PTHR43335">
    <property type="entry name" value="ABC TRANSPORTER, ATP-BINDING PROTEIN"/>
    <property type="match status" value="1"/>
</dbReference>
<sequence>EHRAPLREVGVLLDAKAVHTGRTAYNHLRAQAATHGIGRQRVDEVIALTGLESVARKRVGGFSLGMRQRLSVAHALLGDPGALVFDAPANGLDPEGIRWMRLLMRRLADEGRTVLVSS</sequence>
<evidence type="ECO:0000256" key="2">
    <source>
        <dbReference type="ARBA" id="ARBA00022448"/>
    </source>
</evidence>
<gene>
    <name evidence="4" type="ORF">ASV53_25030</name>
</gene>
<keyword evidence="5" id="KW-1185">Reference proteome</keyword>
<proteinExistence type="inferred from homology"/>
<dbReference type="SUPFAM" id="SSF52540">
    <property type="entry name" value="P-loop containing nucleoside triphosphate hydrolases"/>
    <property type="match status" value="1"/>
</dbReference>
<dbReference type="PANTHER" id="PTHR43335:SF4">
    <property type="entry name" value="ABC TRANSPORTER, ATP-BINDING PROTEIN"/>
    <property type="match status" value="1"/>
</dbReference>
<evidence type="ECO:0000313" key="4">
    <source>
        <dbReference type="EMBL" id="OZS41221.1"/>
    </source>
</evidence>
<protein>
    <submittedName>
        <fullName evidence="4">Multidrug ABC transporter ATP-binding protein</fullName>
    </submittedName>
</protein>
<name>A0ABX4FQU6_9GAMM</name>
<feature type="non-terminal residue" evidence="4">
    <location>
        <position position="118"/>
    </location>
</feature>
<keyword evidence="4" id="KW-0547">Nucleotide-binding</keyword>